<dbReference type="SUPFAM" id="SSF103473">
    <property type="entry name" value="MFS general substrate transporter"/>
    <property type="match status" value="1"/>
</dbReference>
<feature type="transmembrane region" description="Helical" evidence="8">
    <location>
        <begin position="273"/>
        <end position="294"/>
    </location>
</feature>
<feature type="transmembrane region" description="Helical" evidence="8">
    <location>
        <begin position="185"/>
        <end position="210"/>
    </location>
</feature>
<evidence type="ECO:0000256" key="2">
    <source>
        <dbReference type="ARBA" id="ARBA00005982"/>
    </source>
</evidence>
<evidence type="ECO:0000256" key="6">
    <source>
        <dbReference type="ARBA" id="ARBA00023136"/>
    </source>
</evidence>
<comment type="subcellular location">
    <subcellularLocation>
        <location evidence="1">Membrane</location>
        <topology evidence="1">Multi-pass membrane protein</topology>
    </subcellularLocation>
</comment>
<dbReference type="Proteomes" id="UP000678393">
    <property type="component" value="Unassembled WGS sequence"/>
</dbReference>
<evidence type="ECO:0000256" key="5">
    <source>
        <dbReference type="ARBA" id="ARBA00022989"/>
    </source>
</evidence>
<feature type="transmembrane region" description="Helical" evidence="8">
    <location>
        <begin position="403"/>
        <end position="423"/>
    </location>
</feature>
<feature type="compositionally biased region" description="Basic and acidic residues" evidence="7">
    <location>
        <begin position="150"/>
        <end position="166"/>
    </location>
</feature>
<evidence type="ECO:0000313" key="10">
    <source>
        <dbReference type="Proteomes" id="UP000678393"/>
    </source>
</evidence>
<evidence type="ECO:0008006" key="11">
    <source>
        <dbReference type="Google" id="ProtNLM"/>
    </source>
</evidence>
<keyword evidence="6 8" id="KW-0472">Membrane</keyword>
<dbReference type="GO" id="GO:0022857">
    <property type="term" value="F:transmembrane transporter activity"/>
    <property type="evidence" value="ECO:0007669"/>
    <property type="project" value="InterPro"/>
</dbReference>
<feature type="region of interest" description="Disordered" evidence="7">
    <location>
        <begin position="146"/>
        <end position="166"/>
    </location>
</feature>
<dbReference type="InterPro" id="IPR000109">
    <property type="entry name" value="POT_fam"/>
</dbReference>
<feature type="non-terminal residue" evidence="9">
    <location>
        <position position="446"/>
    </location>
</feature>
<feature type="transmembrane region" description="Helical" evidence="8">
    <location>
        <begin position="94"/>
        <end position="114"/>
    </location>
</feature>
<dbReference type="GO" id="GO:0016020">
    <property type="term" value="C:membrane"/>
    <property type="evidence" value="ECO:0007669"/>
    <property type="project" value="UniProtKB-SubCell"/>
</dbReference>
<feature type="transmembrane region" description="Helical" evidence="8">
    <location>
        <begin position="362"/>
        <end position="381"/>
    </location>
</feature>
<organism evidence="9 10">
    <name type="scientific">Candidula unifasciata</name>
    <dbReference type="NCBI Taxonomy" id="100452"/>
    <lineage>
        <taxon>Eukaryota</taxon>
        <taxon>Metazoa</taxon>
        <taxon>Spiralia</taxon>
        <taxon>Lophotrochozoa</taxon>
        <taxon>Mollusca</taxon>
        <taxon>Gastropoda</taxon>
        <taxon>Heterobranchia</taxon>
        <taxon>Euthyneura</taxon>
        <taxon>Panpulmonata</taxon>
        <taxon>Eupulmonata</taxon>
        <taxon>Stylommatophora</taxon>
        <taxon>Helicina</taxon>
        <taxon>Helicoidea</taxon>
        <taxon>Geomitridae</taxon>
        <taxon>Candidula</taxon>
    </lineage>
</organism>
<keyword evidence="4" id="KW-0571">Peptide transport</keyword>
<evidence type="ECO:0000256" key="8">
    <source>
        <dbReference type="SAM" id="Phobius"/>
    </source>
</evidence>
<protein>
    <recommendedName>
        <fullName evidence="11">Solute carrier family 15 member 4</fullName>
    </recommendedName>
</protein>
<dbReference type="InterPro" id="IPR036259">
    <property type="entry name" value="MFS_trans_sf"/>
</dbReference>
<dbReference type="EMBL" id="CAJHNH020006890">
    <property type="protein sequence ID" value="CAG5134168.1"/>
    <property type="molecule type" value="Genomic_DNA"/>
</dbReference>
<dbReference type="PANTHER" id="PTHR11654">
    <property type="entry name" value="OLIGOPEPTIDE TRANSPORTER-RELATED"/>
    <property type="match status" value="1"/>
</dbReference>
<evidence type="ECO:0000256" key="1">
    <source>
        <dbReference type="ARBA" id="ARBA00004141"/>
    </source>
</evidence>
<proteinExistence type="inferred from homology"/>
<evidence type="ECO:0000256" key="7">
    <source>
        <dbReference type="SAM" id="MobiDB-lite"/>
    </source>
</evidence>
<evidence type="ECO:0000313" key="9">
    <source>
        <dbReference type="EMBL" id="CAG5134168.1"/>
    </source>
</evidence>
<keyword evidence="5 8" id="KW-1133">Transmembrane helix</keyword>
<sequence>IAFLIVTAVDFSEWFQQNISQAGRRTIFIVGLVLIAIGTGGVKANVSPFGAEQVEYLGQEVVNSFFNWFYWITAVGSVIAYTGIAYIEQNISFVWGFLAPLVIMLTAVIVFVLAKPVYNTSKPQGSSLKTFVAVVHQGLWRSKKTSQVLEHTEDTNTKTTTDKSSDEKTFLNGARLRYGGKHQDAIVDGVVSVIKILPFCALVVMFWAIYSQTQSSFFIQALRMDVRIDDVKIPAAMLSTFTNLTIVLIIPVLDRVIYPCMKKLGLPMTLLKRIGIGLLFSTLSVVVAGFVEIYRKERMKDPGGSHVQTLADKNFTASNLSVFVQCPQFILIGIGEIFTAATTLEAGYTQAPPNMQGLLTGLFYAASGIGNFLSLGIMRAVEKLTEDDPWWGNEINDTKMENLMFLLSGMMALDFIIFCIIAFQKSYQNMGTLGSETTQISKREES</sequence>
<comment type="similarity">
    <text evidence="2">Belongs to the major facilitator superfamily. Proton-dependent oligopeptide transporter (POT/PTR) (TC 2.A.17) family.</text>
</comment>
<accession>A0A8S4A182</accession>
<evidence type="ECO:0000256" key="3">
    <source>
        <dbReference type="ARBA" id="ARBA00022692"/>
    </source>
</evidence>
<feature type="transmembrane region" description="Helical" evidence="8">
    <location>
        <begin position="27"/>
        <end position="48"/>
    </location>
</feature>
<dbReference type="Gene3D" id="1.20.1250.20">
    <property type="entry name" value="MFS general substrate transporter like domains"/>
    <property type="match status" value="1"/>
</dbReference>
<dbReference type="AlphaFoldDB" id="A0A8S4A182"/>
<evidence type="ECO:0000256" key="4">
    <source>
        <dbReference type="ARBA" id="ARBA00022856"/>
    </source>
</evidence>
<comment type="caution">
    <text evidence="9">The sequence shown here is derived from an EMBL/GenBank/DDBJ whole genome shotgun (WGS) entry which is preliminary data.</text>
</comment>
<feature type="transmembrane region" description="Helical" evidence="8">
    <location>
        <begin position="68"/>
        <end position="87"/>
    </location>
</feature>
<dbReference type="OrthoDB" id="8904098at2759"/>
<reference evidence="9" key="1">
    <citation type="submission" date="2021-04" db="EMBL/GenBank/DDBJ databases">
        <authorList>
            <consortium name="Molecular Ecology Group"/>
        </authorList>
    </citation>
    <scope>NUCLEOTIDE SEQUENCE</scope>
</reference>
<feature type="transmembrane region" description="Helical" evidence="8">
    <location>
        <begin position="231"/>
        <end position="253"/>
    </location>
</feature>
<dbReference type="GO" id="GO:0015833">
    <property type="term" value="P:peptide transport"/>
    <property type="evidence" value="ECO:0007669"/>
    <property type="project" value="UniProtKB-KW"/>
</dbReference>
<gene>
    <name evidence="9" type="ORF">CUNI_LOCUS19726</name>
</gene>
<keyword evidence="3 8" id="KW-0812">Transmembrane</keyword>
<name>A0A8S4A182_9EUPU</name>
<keyword evidence="4" id="KW-0653">Protein transport</keyword>
<keyword evidence="4" id="KW-0813">Transport</keyword>
<keyword evidence="10" id="KW-1185">Reference proteome</keyword>
<dbReference type="Pfam" id="PF00854">
    <property type="entry name" value="PTR2"/>
    <property type="match status" value="1"/>
</dbReference>